<feature type="signal peptide" evidence="12">
    <location>
        <begin position="1"/>
        <end position="21"/>
    </location>
</feature>
<evidence type="ECO:0000256" key="1">
    <source>
        <dbReference type="ARBA" id="ARBA00004571"/>
    </source>
</evidence>
<keyword evidence="7 10" id="KW-0472">Membrane</keyword>
<keyword evidence="3 10" id="KW-1134">Transmembrane beta strand</keyword>
<protein>
    <submittedName>
        <fullName evidence="15">TonB-dependent receptor</fullName>
    </submittedName>
</protein>
<dbReference type="InterPro" id="IPR036942">
    <property type="entry name" value="Beta-barrel_TonB_sf"/>
</dbReference>
<accession>A0A2T8HKT8</accession>
<dbReference type="PANTHER" id="PTHR30069:SF29">
    <property type="entry name" value="HEMOGLOBIN AND HEMOGLOBIN-HAPTOGLOBIN-BINDING PROTEIN 1-RELATED"/>
    <property type="match status" value="1"/>
</dbReference>
<dbReference type="GO" id="GO:0009279">
    <property type="term" value="C:cell outer membrane"/>
    <property type="evidence" value="ECO:0007669"/>
    <property type="project" value="UniProtKB-SubCell"/>
</dbReference>
<sequence>MKSYLLLLTGACLLGAAPTQGKMLTTISTYTTQADGSALLVSLENIAKNANKRLVYDKEILIGKKAASYDKNHSLPRMLEELLRGTGIAYQIKGDIILLHASTENPAPKVETRSQSQQQAVLRGIVRDELTRQPVSEATIAVVAKNRSIKAGVDGNFKLDLPAAESWIIRVSFMGYKTKDITVSRSSLSQKLEIDLAQDLFGLDEVVITGQGLDINKRRLSTNIASIGGDELAKVPATRFDQLLQSKLPNAQIRLTGGQSGATSIIRARGVVSAFMNSTPVIYVDGVRMDNLNTASAIGGGSAQGAGVSALADIPIDNIERVEYVNGGAATTLYGSDAANGVIQIFTKKGGADRTSVSAEATLGAERATTDFLHFQRTKELLFEPGLFQRYNVAVNGNSGKVGYSVTGAYLNSSGVQLFKQNQNKRFDLRTGFKAELHEKVSYESSFSFVNNSFKRTRNGNQGGYTGLWYAESGASAVTGPTPRFNPRIDDLSEEEFEKMKMFVHTAERLQDNEIVVNRFQTGQTFQYKPVHNINIKAVGGIDYRVVRNQTIQTNEYLTHTTGNLTTDRGSINNGERKFWGLTLELNGQHRAEIGDFSAVTTVGGQLFRNEDKQVAYNGTNVRDGARTIREAIATSSDNFVDEVVNYGVYAQTNLGWKNKLFLDLGLRGDGNSAFGKDIGVQYYPKVGFSYIPSSESWWSDNLPFLPSAKLRGNYGVAGNFPPAFLNLRTVSFAGYLGSQAAMFGMPGVDLRPEKTTTFEAGLDLGFWKDRITLSAGLYHAVTNDALFSVPAAPSTGEALALRNVGTILNRGLEFSTQIVAIQKENTSLRFNLAVNTLYNKVLSSNGAAPFNLAGFSERTIQTVVQEGYPIGFIRGAYGEFGEDGVLESTTPLQNLGTTIPDLFGSMGVNFQWKSLNLFANADYQQGAYANNWDSQFRYNYGAGDEGIPEGEINSEFKRTRWLQFTNMFVEKTDYIKIRTIGASYTLPQQMIRSFAKSMVVSGTVMNPFNFATSSFDPEATISGSAQGQGRATTGGISYATYSAPRQYLISVKMSF</sequence>
<dbReference type="GO" id="GO:0015344">
    <property type="term" value="F:siderophore uptake transmembrane transporter activity"/>
    <property type="evidence" value="ECO:0007669"/>
    <property type="project" value="TreeGrafter"/>
</dbReference>
<dbReference type="AlphaFoldDB" id="A0A2T8HKT8"/>
<reference evidence="15 16" key="1">
    <citation type="submission" date="2018-04" db="EMBL/GenBank/DDBJ databases">
        <title>Sphingobacterium cortibacter sp. nov.</title>
        <authorList>
            <person name="Li Y."/>
        </authorList>
    </citation>
    <scope>NUCLEOTIDE SEQUENCE [LARGE SCALE GENOMIC DNA]</scope>
    <source>
        <strain evidence="15 16">2c-3</strain>
    </source>
</reference>
<dbReference type="Pfam" id="PF13715">
    <property type="entry name" value="CarbopepD_reg_2"/>
    <property type="match status" value="1"/>
</dbReference>
<dbReference type="Gene3D" id="3.55.50.30">
    <property type="match status" value="1"/>
</dbReference>
<evidence type="ECO:0000256" key="8">
    <source>
        <dbReference type="ARBA" id="ARBA00023170"/>
    </source>
</evidence>
<comment type="caution">
    <text evidence="15">The sequence shown here is derived from an EMBL/GenBank/DDBJ whole genome shotgun (WGS) entry which is preliminary data.</text>
</comment>
<dbReference type="InterPro" id="IPR000531">
    <property type="entry name" value="Beta-barrel_TonB"/>
</dbReference>
<dbReference type="InterPro" id="IPR039426">
    <property type="entry name" value="TonB-dep_rcpt-like"/>
</dbReference>
<evidence type="ECO:0000313" key="16">
    <source>
        <dbReference type="Proteomes" id="UP000245627"/>
    </source>
</evidence>
<gene>
    <name evidence="15" type="ORF">DC487_00120</name>
</gene>
<comment type="similarity">
    <text evidence="10 11">Belongs to the TonB-dependent receptor family.</text>
</comment>
<evidence type="ECO:0000256" key="5">
    <source>
        <dbReference type="ARBA" id="ARBA00022729"/>
    </source>
</evidence>
<dbReference type="Proteomes" id="UP000245627">
    <property type="component" value="Unassembled WGS sequence"/>
</dbReference>
<dbReference type="PANTHER" id="PTHR30069">
    <property type="entry name" value="TONB-DEPENDENT OUTER MEMBRANE RECEPTOR"/>
    <property type="match status" value="1"/>
</dbReference>
<keyword evidence="16" id="KW-1185">Reference proteome</keyword>
<dbReference type="SUPFAM" id="SSF49464">
    <property type="entry name" value="Carboxypeptidase regulatory domain-like"/>
    <property type="match status" value="1"/>
</dbReference>
<organism evidence="15 16">
    <name type="scientific">Sphingobacterium corticibacter</name>
    <dbReference type="NCBI Taxonomy" id="2171749"/>
    <lineage>
        <taxon>Bacteria</taxon>
        <taxon>Pseudomonadati</taxon>
        <taxon>Bacteroidota</taxon>
        <taxon>Sphingobacteriia</taxon>
        <taxon>Sphingobacteriales</taxon>
        <taxon>Sphingobacteriaceae</taxon>
        <taxon>Sphingobacterium</taxon>
    </lineage>
</organism>
<evidence type="ECO:0000256" key="9">
    <source>
        <dbReference type="ARBA" id="ARBA00023237"/>
    </source>
</evidence>
<keyword evidence="2 10" id="KW-0813">Transport</keyword>
<evidence type="ECO:0000256" key="6">
    <source>
        <dbReference type="ARBA" id="ARBA00023077"/>
    </source>
</evidence>
<feature type="chain" id="PRO_5015713399" evidence="12">
    <location>
        <begin position="22"/>
        <end position="1056"/>
    </location>
</feature>
<keyword evidence="8 15" id="KW-0675">Receptor</keyword>
<dbReference type="GO" id="GO:0044718">
    <property type="term" value="P:siderophore transmembrane transport"/>
    <property type="evidence" value="ECO:0007669"/>
    <property type="project" value="TreeGrafter"/>
</dbReference>
<dbReference type="Gene3D" id="2.40.170.20">
    <property type="entry name" value="TonB-dependent receptor, beta-barrel domain"/>
    <property type="match status" value="1"/>
</dbReference>
<dbReference type="Pfam" id="PF07715">
    <property type="entry name" value="Plug"/>
    <property type="match status" value="1"/>
</dbReference>
<name>A0A2T8HKT8_9SPHI</name>
<evidence type="ECO:0000259" key="13">
    <source>
        <dbReference type="Pfam" id="PF00593"/>
    </source>
</evidence>
<keyword evidence="4 10" id="KW-0812">Transmembrane</keyword>
<dbReference type="InterPro" id="IPR010917">
    <property type="entry name" value="TonB_rcpt_CS"/>
</dbReference>
<feature type="domain" description="TonB-dependent receptor plug" evidence="14">
    <location>
        <begin position="217"/>
        <end position="342"/>
    </location>
</feature>
<dbReference type="Pfam" id="PF00593">
    <property type="entry name" value="TonB_dep_Rec_b-barrel"/>
    <property type="match status" value="1"/>
</dbReference>
<evidence type="ECO:0000256" key="10">
    <source>
        <dbReference type="PROSITE-ProRule" id="PRU01360"/>
    </source>
</evidence>
<keyword evidence="9 10" id="KW-0998">Cell outer membrane</keyword>
<evidence type="ECO:0000256" key="11">
    <source>
        <dbReference type="RuleBase" id="RU003357"/>
    </source>
</evidence>
<dbReference type="InterPro" id="IPR037066">
    <property type="entry name" value="Plug_dom_sf"/>
</dbReference>
<dbReference type="OrthoDB" id="9768177at2"/>
<evidence type="ECO:0000256" key="4">
    <source>
        <dbReference type="ARBA" id="ARBA00022692"/>
    </source>
</evidence>
<dbReference type="EMBL" id="QDKG01000001">
    <property type="protein sequence ID" value="PVH26068.1"/>
    <property type="molecule type" value="Genomic_DNA"/>
</dbReference>
<evidence type="ECO:0000256" key="3">
    <source>
        <dbReference type="ARBA" id="ARBA00022452"/>
    </source>
</evidence>
<evidence type="ECO:0000256" key="7">
    <source>
        <dbReference type="ARBA" id="ARBA00023136"/>
    </source>
</evidence>
<evidence type="ECO:0000313" key="15">
    <source>
        <dbReference type="EMBL" id="PVH26068.1"/>
    </source>
</evidence>
<feature type="domain" description="TonB-dependent receptor-like beta-barrel" evidence="13">
    <location>
        <begin position="498"/>
        <end position="937"/>
    </location>
</feature>
<dbReference type="PROSITE" id="PS52016">
    <property type="entry name" value="TONB_DEPENDENT_REC_3"/>
    <property type="match status" value="1"/>
</dbReference>
<keyword evidence="6 11" id="KW-0798">TonB box</keyword>
<keyword evidence="5 12" id="KW-0732">Signal</keyword>
<evidence type="ECO:0000256" key="12">
    <source>
        <dbReference type="SAM" id="SignalP"/>
    </source>
</evidence>
<proteinExistence type="inferred from homology"/>
<dbReference type="Gene3D" id="2.60.40.1120">
    <property type="entry name" value="Carboxypeptidase-like, regulatory domain"/>
    <property type="match status" value="1"/>
</dbReference>
<evidence type="ECO:0000259" key="14">
    <source>
        <dbReference type="Pfam" id="PF07715"/>
    </source>
</evidence>
<dbReference type="InterPro" id="IPR012910">
    <property type="entry name" value="Plug_dom"/>
</dbReference>
<dbReference type="Gene3D" id="2.170.130.10">
    <property type="entry name" value="TonB-dependent receptor, plug domain"/>
    <property type="match status" value="1"/>
</dbReference>
<comment type="subcellular location">
    <subcellularLocation>
        <location evidence="1 10">Cell outer membrane</location>
        <topology evidence="1 10">Multi-pass membrane protein</topology>
    </subcellularLocation>
</comment>
<dbReference type="InterPro" id="IPR008969">
    <property type="entry name" value="CarboxyPept-like_regulatory"/>
</dbReference>
<dbReference type="PROSITE" id="PS01156">
    <property type="entry name" value="TONB_DEPENDENT_REC_2"/>
    <property type="match status" value="1"/>
</dbReference>
<dbReference type="RefSeq" id="WP_116773914.1">
    <property type="nucleotide sequence ID" value="NZ_QDKG01000001.1"/>
</dbReference>
<evidence type="ECO:0000256" key="2">
    <source>
        <dbReference type="ARBA" id="ARBA00022448"/>
    </source>
</evidence>
<dbReference type="SUPFAM" id="SSF56935">
    <property type="entry name" value="Porins"/>
    <property type="match status" value="1"/>
</dbReference>